<feature type="transmembrane region" description="Helical" evidence="2">
    <location>
        <begin position="100"/>
        <end position="118"/>
    </location>
</feature>
<keyword evidence="5" id="KW-1185">Reference proteome</keyword>
<dbReference type="OrthoDB" id="8444614at2"/>
<dbReference type="PANTHER" id="PTHR34700:SF4">
    <property type="entry name" value="PHAGE-LIKE ELEMENT PBSX PROTEIN XKDP"/>
    <property type="match status" value="1"/>
</dbReference>
<feature type="compositionally biased region" description="Basic and acidic residues" evidence="1">
    <location>
        <begin position="163"/>
        <end position="174"/>
    </location>
</feature>
<dbReference type="PANTHER" id="PTHR34700">
    <property type="entry name" value="POTASSIUM BINDING PROTEIN KBP"/>
    <property type="match status" value="1"/>
</dbReference>
<dbReference type="InterPro" id="IPR018392">
    <property type="entry name" value="LysM"/>
</dbReference>
<dbReference type="Gene3D" id="3.10.350.10">
    <property type="entry name" value="LysM domain"/>
    <property type="match status" value="2"/>
</dbReference>
<protein>
    <submittedName>
        <fullName evidence="4">Peptidoglycan-binding protein</fullName>
    </submittedName>
</protein>
<reference evidence="4 5" key="1">
    <citation type="submission" date="2018-04" db="EMBL/GenBank/DDBJ databases">
        <title>Genome of Nocardioides gansuensis WSJ-1.</title>
        <authorList>
            <person name="Wu S."/>
            <person name="Wang G."/>
        </authorList>
    </citation>
    <scope>NUCLEOTIDE SEQUENCE [LARGE SCALE GENOMIC DNA]</scope>
    <source>
        <strain evidence="4 5">WSJ-1</strain>
    </source>
</reference>
<accession>A0A2T8F8T0</accession>
<dbReference type="InterPro" id="IPR052196">
    <property type="entry name" value="Bact_Kbp"/>
</dbReference>
<evidence type="ECO:0000256" key="2">
    <source>
        <dbReference type="SAM" id="Phobius"/>
    </source>
</evidence>
<evidence type="ECO:0000259" key="3">
    <source>
        <dbReference type="Pfam" id="PF01476"/>
    </source>
</evidence>
<feature type="transmembrane region" description="Helical" evidence="2">
    <location>
        <begin position="51"/>
        <end position="79"/>
    </location>
</feature>
<name>A0A2T8F8T0_9ACTN</name>
<feature type="compositionally biased region" description="Low complexity" evidence="1">
    <location>
        <begin position="358"/>
        <end position="367"/>
    </location>
</feature>
<keyword evidence="2" id="KW-0472">Membrane</keyword>
<gene>
    <name evidence="4" type="ORF">DDE18_15710</name>
</gene>
<dbReference type="Pfam" id="PF01476">
    <property type="entry name" value="LysM"/>
    <property type="match status" value="1"/>
</dbReference>
<dbReference type="InterPro" id="IPR036779">
    <property type="entry name" value="LysM_dom_sf"/>
</dbReference>
<comment type="caution">
    <text evidence="4">The sequence shown here is derived from an EMBL/GenBank/DDBJ whole genome shotgun (WGS) entry which is preliminary data.</text>
</comment>
<evidence type="ECO:0000256" key="1">
    <source>
        <dbReference type="SAM" id="MobiDB-lite"/>
    </source>
</evidence>
<dbReference type="AlphaFoldDB" id="A0A2T8F8T0"/>
<proteinExistence type="predicted"/>
<feature type="region of interest" description="Disordered" evidence="1">
    <location>
        <begin position="124"/>
        <end position="178"/>
    </location>
</feature>
<evidence type="ECO:0000313" key="5">
    <source>
        <dbReference type="Proteomes" id="UP000246018"/>
    </source>
</evidence>
<keyword evidence="2" id="KW-1133">Transmembrane helix</keyword>
<organism evidence="4 5">
    <name type="scientific">Nocardioides gansuensis</name>
    <dbReference type="NCBI Taxonomy" id="2138300"/>
    <lineage>
        <taxon>Bacteria</taxon>
        <taxon>Bacillati</taxon>
        <taxon>Actinomycetota</taxon>
        <taxon>Actinomycetes</taxon>
        <taxon>Propionibacteriales</taxon>
        <taxon>Nocardioidaceae</taxon>
        <taxon>Nocardioides</taxon>
    </lineage>
</organism>
<sequence length="1061" mass="112981">MRMRLLKAAAAAIILVGLVVVPPWALMRFIGNPWPAEGLSWSAPLTDGAIIGLLAVVVWVLWAQLMVCVLVEATAVVTADRVQLPAPFTLGVQQQLARRLLTAIVVATVSTPVALVAADVAAHGDTGPDEPARRATGAASTDARSNPWAAAGTHTSAGSQTARAERLGGDRRPDAPAGRVTVMRLDSLWSIAERVLGEGDRWPEIADLNEGRVMNDGTRFAAADHIRPGWELLVPGAPAGRAAAEVLPEVVVEKGDTLSQIALEELGDANAYPRLVESTADVVQPGGARLTDPDLILPGWTIPIPGQRPAVDDHERAPETQQRSRARREPAHGTTEPTPFSPAESLPDPRTVDEPPSTGTTAAQAAGEEQDDDGFSLLRALLASGLCLSAGALALVAGNRRRQFRQRRPGCTIASTPAELVGVEQAVVEHGRQAQDDVEFLDRALRHAAAWCRANRAALPQLGAAVLGQQELTLLFAEPAAGVPVGWNATEDARAWTLSRLTFLEDELLTQPAPYPALVTIGQDEGDRTWLLDLELLGVVGMAGPAEQVADLTRFLVAELAVNGWAEGTEVLLAGGFGAELVPLNPARLRQVDRETAMTRAAALTSDATASEHNLGADLLTRRRNDHLLDSTGPVVVVVPGRADADLVEVLQRRDRSRVVVIHGDDSSPALELRDDGRAFLPRWGISVQALTLPQAEADAMAALVASTRNTADEPMPVTAEETGPLGGYAKADGSLRDELTEPRRTDEHDASSVLPAPDVVYLATAATTPENLAALGPSVPESTRAELAAIDPTLDQDLADWFDSTSIRPKVHLLGPVDVTAVAGTREGISNLAGTIELIVYLACCERGVTGERAAEACGWKTVKTVQNRAIDARRLLGTRPDGSDWLPDAGKTESARRGVPTYELDKGPGGVLVDADLLVRLKFRAHKRGDDSLEDLVTALSLVQGEPFDDLRRGGYGWLFEGQRHDQILVAAIHDTAHVLATRAVAEGRTDLVRQACEAARRANPHSDVAWLDLAAAAEADSGRAAADELVRSRILDRVDEDLPPRTEAVIDRRGWLTG</sequence>
<dbReference type="Proteomes" id="UP000246018">
    <property type="component" value="Unassembled WGS sequence"/>
</dbReference>
<evidence type="ECO:0000313" key="4">
    <source>
        <dbReference type="EMBL" id="PVG82122.1"/>
    </source>
</evidence>
<dbReference type="EMBL" id="QDGZ01000006">
    <property type="protein sequence ID" value="PVG82122.1"/>
    <property type="molecule type" value="Genomic_DNA"/>
</dbReference>
<feature type="compositionally biased region" description="Polar residues" evidence="1">
    <location>
        <begin position="153"/>
        <end position="162"/>
    </location>
</feature>
<feature type="domain" description="LysM" evidence="3">
    <location>
        <begin position="186"/>
        <end position="235"/>
    </location>
</feature>
<keyword evidence="2" id="KW-0812">Transmembrane</keyword>
<feature type="region of interest" description="Disordered" evidence="1">
    <location>
        <begin position="298"/>
        <end position="370"/>
    </location>
</feature>